<dbReference type="Proteomes" id="UP000474175">
    <property type="component" value="Unassembled WGS sequence"/>
</dbReference>
<name>A0A6L9L8W2_9BACT</name>
<evidence type="ECO:0000313" key="1">
    <source>
        <dbReference type="EMBL" id="NDU96860.1"/>
    </source>
</evidence>
<comment type="caution">
    <text evidence="1">The sequence shown here is derived from an EMBL/GenBank/DDBJ whole genome shotgun (WGS) entry which is preliminary data.</text>
</comment>
<organism evidence="1 2">
    <name type="scientific">Spirosoma terrae</name>
    <dbReference type="NCBI Taxonomy" id="1968276"/>
    <lineage>
        <taxon>Bacteria</taxon>
        <taxon>Pseudomonadati</taxon>
        <taxon>Bacteroidota</taxon>
        <taxon>Cytophagia</taxon>
        <taxon>Cytophagales</taxon>
        <taxon>Cytophagaceae</taxon>
        <taxon>Spirosoma</taxon>
    </lineage>
</organism>
<keyword evidence="2" id="KW-1185">Reference proteome</keyword>
<dbReference type="RefSeq" id="WP_163951740.1">
    <property type="nucleotide sequence ID" value="NZ_JAAFZH010000008.1"/>
</dbReference>
<accession>A0A6L9L8W2</accession>
<dbReference type="EMBL" id="JAAFZH010000008">
    <property type="protein sequence ID" value="NDU96860.1"/>
    <property type="molecule type" value="Genomic_DNA"/>
</dbReference>
<protein>
    <submittedName>
        <fullName evidence="1">Uncharacterized protein</fullName>
    </submittedName>
</protein>
<sequence length="178" mass="20198">MNMTIKEMKPHLRTFAKEIKGASSSVQDVQHLPDVRAIVNACYQNVDDKVAREGGSAQYGWHFSHKFAPDISEVGYLVATNHAVWRSPLGKLIDITPFHPDQSLRPLNLEGKVLFLADNKAEPARFEAYPLPHPMKYYALNSGKKLKAYVEELTQKEEAACAEYNKELIEQITEQKRT</sequence>
<gene>
    <name evidence="1" type="ORF">GK108_18395</name>
</gene>
<evidence type="ECO:0000313" key="2">
    <source>
        <dbReference type="Proteomes" id="UP000474175"/>
    </source>
</evidence>
<proteinExistence type="predicted"/>
<reference evidence="1 2" key="1">
    <citation type="submission" date="2020-02" db="EMBL/GenBank/DDBJ databases">
        <title>Draft genome sequence of two Spirosoma agri KCTC 52727 and Spirosoma terrae KCTC 52035.</title>
        <authorList>
            <person name="Rojas J."/>
            <person name="Ambika Manirajan B."/>
            <person name="Suarez C."/>
            <person name="Ratering S."/>
            <person name="Schnell S."/>
        </authorList>
    </citation>
    <scope>NUCLEOTIDE SEQUENCE [LARGE SCALE GENOMIC DNA]</scope>
    <source>
        <strain evidence="1 2">KCTC 52035</strain>
    </source>
</reference>
<dbReference type="AlphaFoldDB" id="A0A6L9L8W2"/>